<reference evidence="3" key="1">
    <citation type="submission" date="2021-01" db="EMBL/GenBank/DDBJ databases">
        <authorList>
            <person name="Corre E."/>
            <person name="Pelletier E."/>
            <person name="Niang G."/>
            <person name="Scheremetjew M."/>
            <person name="Finn R."/>
            <person name="Kale V."/>
            <person name="Holt S."/>
            <person name="Cochrane G."/>
            <person name="Meng A."/>
            <person name="Brown T."/>
            <person name="Cohen L."/>
        </authorList>
    </citation>
    <scope>NUCLEOTIDE SEQUENCE</scope>
    <source>
        <strain evidence="3">CCMP2078</strain>
    </source>
</reference>
<dbReference type="AlphaFoldDB" id="A0A7R9YFC6"/>
<gene>
    <name evidence="3" type="ORF">PPYR1160_LOCUS12236</name>
</gene>
<dbReference type="EMBL" id="HBEA01016034">
    <property type="protein sequence ID" value="CAD8262734.1"/>
    <property type="molecule type" value="Transcribed_RNA"/>
</dbReference>
<name>A0A7R9YFC6_9STRA</name>
<feature type="signal peptide" evidence="2">
    <location>
        <begin position="1"/>
        <end position="22"/>
    </location>
</feature>
<organism evidence="3">
    <name type="scientific">Pinguiococcus pyrenoidosus</name>
    <dbReference type="NCBI Taxonomy" id="172671"/>
    <lineage>
        <taxon>Eukaryota</taxon>
        <taxon>Sar</taxon>
        <taxon>Stramenopiles</taxon>
        <taxon>Ochrophyta</taxon>
        <taxon>Pinguiophyceae</taxon>
        <taxon>Pinguiochrysidales</taxon>
        <taxon>Pinguiochrysidaceae</taxon>
        <taxon>Pinguiococcus</taxon>
    </lineage>
</organism>
<feature type="chain" id="PRO_5030842972" evidence="2">
    <location>
        <begin position="23"/>
        <end position="343"/>
    </location>
</feature>
<dbReference type="PANTHER" id="PTHR35498">
    <property type="entry name" value="PROTEIN LOW PSII ACCUMULATION 1, CHLOROPLASTIC"/>
    <property type="match status" value="1"/>
</dbReference>
<protein>
    <submittedName>
        <fullName evidence="3">Uncharacterized protein</fullName>
    </submittedName>
</protein>
<dbReference type="InterPro" id="IPR021883">
    <property type="entry name" value="LPA1-like"/>
</dbReference>
<proteinExistence type="predicted"/>
<sequence length="343" mass="36654">MWRSSCALLFLVLLLAPAVVDSLRPRVVASRRLGLQRLQQTKTPQDSEKKPKASGKPEVSQEKMAAFQEEITSPFRGLRFFLYGAGFLGGGLGGLTALSQLIGGLGGGANAPPVSQSLQNVAIDLAVVAVAVLGWRADSTQQEAKREALKTAGERRSGAVTDSDAAEKLRMLCELQVLLSVDEQDAPKGAVGLKAKLDDMLGQANQGVVVFATTSAERMKEVLVKAQILGEPEFSSKNVLVVPVEMEKLRQAVRGGRSTENKGFGSTSQIWLEQSYVAPPAPGAEKAWLEYIEKELADAEAQGAKEAAKEGFAICVRKNKTVARRGLGVPIWEDVLSELNASA</sequence>
<evidence type="ECO:0000256" key="2">
    <source>
        <dbReference type="SAM" id="SignalP"/>
    </source>
</evidence>
<dbReference type="Pfam" id="PF11998">
    <property type="entry name" value="DUF3493"/>
    <property type="match status" value="1"/>
</dbReference>
<evidence type="ECO:0000313" key="3">
    <source>
        <dbReference type="EMBL" id="CAD8262734.1"/>
    </source>
</evidence>
<accession>A0A7R9YFC6</accession>
<keyword evidence="2" id="KW-0732">Signal</keyword>
<feature type="region of interest" description="Disordered" evidence="1">
    <location>
        <begin position="38"/>
        <end position="60"/>
    </location>
</feature>
<dbReference type="PANTHER" id="PTHR35498:SF1">
    <property type="entry name" value="LOW PSII ACCUMULATION-LIKE PROTEIN"/>
    <property type="match status" value="1"/>
</dbReference>
<evidence type="ECO:0000256" key="1">
    <source>
        <dbReference type="SAM" id="MobiDB-lite"/>
    </source>
</evidence>